<dbReference type="GO" id="GO:0005634">
    <property type="term" value="C:nucleus"/>
    <property type="evidence" value="ECO:0007669"/>
    <property type="project" value="TreeGrafter"/>
</dbReference>
<feature type="compositionally biased region" description="Basic residues" evidence="1">
    <location>
        <begin position="485"/>
        <end position="494"/>
    </location>
</feature>
<dbReference type="EMBL" id="CAVLGL010000087">
    <property type="protein sequence ID" value="CAK1591978.1"/>
    <property type="molecule type" value="Genomic_DNA"/>
</dbReference>
<evidence type="ECO:0000259" key="2">
    <source>
        <dbReference type="Pfam" id="PF03184"/>
    </source>
</evidence>
<dbReference type="InterPro" id="IPR004875">
    <property type="entry name" value="DDE_SF_endonuclease_dom"/>
</dbReference>
<feature type="compositionally biased region" description="Basic residues" evidence="1">
    <location>
        <begin position="545"/>
        <end position="554"/>
    </location>
</feature>
<dbReference type="Proteomes" id="UP001314205">
    <property type="component" value="Unassembled WGS sequence"/>
</dbReference>
<proteinExistence type="predicted"/>
<evidence type="ECO:0000256" key="1">
    <source>
        <dbReference type="SAM" id="MobiDB-lite"/>
    </source>
</evidence>
<dbReference type="InterPro" id="IPR050863">
    <property type="entry name" value="CenT-Element_Derived"/>
</dbReference>
<feature type="compositionally biased region" description="Acidic residues" evidence="1">
    <location>
        <begin position="455"/>
        <end position="465"/>
    </location>
</feature>
<accession>A0AAV1LAQ2</accession>
<protein>
    <recommendedName>
        <fullName evidence="2">DDE-1 domain-containing protein</fullName>
    </recommendedName>
</protein>
<dbReference type="GO" id="GO:0003677">
    <property type="term" value="F:DNA binding"/>
    <property type="evidence" value="ECO:0007669"/>
    <property type="project" value="TreeGrafter"/>
</dbReference>
<dbReference type="Gene3D" id="3.30.420.10">
    <property type="entry name" value="Ribonuclease H-like superfamily/Ribonuclease H"/>
    <property type="match status" value="1"/>
</dbReference>
<feature type="compositionally biased region" description="Acidic residues" evidence="1">
    <location>
        <begin position="515"/>
        <end position="525"/>
    </location>
</feature>
<evidence type="ECO:0000313" key="4">
    <source>
        <dbReference type="Proteomes" id="UP001314205"/>
    </source>
</evidence>
<feature type="region of interest" description="Disordered" evidence="1">
    <location>
        <begin position="441"/>
        <end position="592"/>
    </location>
</feature>
<dbReference type="PANTHER" id="PTHR19303:SF74">
    <property type="entry name" value="POGO TRANSPOSABLE ELEMENT WITH KRAB DOMAIN"/>
    <property type="match status" value="1"/>
</dbReference>
<gene>
    <name evidence="3" type="ORF">PARMNEM_LOCUS12069</name>
</gene>
<reference evidence="3 4" key="1">
    <citation type="submission" date="2023-11" db="EMBL/GenBank/DDBJ databases">
        <authorList>
            <person name="Hedman E."/>
            <person name="Englund M."/>
            <person name="Stromberg M."/>
            <person name="Nyberg Akerstrom W."/>
            <person name="Nylinder S."/>
            <person name="Jareborg N."/>
            <person name="Kallberg Y."/>
            <person name="Kronander E."/>
        </authorList>
    </citation>
    <scope>NUCLEOTIDE SEQUENCE [LARGE SCALE GENOMIC DNA]</scope>
</reference>
<name>A0AAV1LAQ2_9NEOP</name>
<feature type="compositionally biased region" description="Basic and acidic residues" evidence="1">
    <location>
        <begin position="526"/>
        <end position="544"/>
    </location>
</feature>
<keyword evidence="4" id="KW-1185">Reference proteome</keyword>
<feature type="compositionally biased region" description="Basic and acidic residues" evidence="1">
    <location>
        <begin position="581"/>
        <end position="592"/>
    </location>
</feature>
<feature type="domain" description="DDE-1" evidence="2">
    <location>
        <begin position="210"/>
        <end position="346"/>
    </location>
</feature>
<evidence type="ECO:0000313" key="3">
    <source>
        <dbReference type="EMBL" id="CAK1591978.1"/>
    </source>
</evidence>
<dbReference type="InterPro" id="IPR036397">
    <property type="entry name" value="RNaseH_sf"/>
</dbReference>
<sequence>MPRQYKPDPRGRRYKKYDEEVLNAAIHEYQRTKNKPTVSLKTVADKYGINKSVLYKHCTKTMKKQGGQTVFSLEVEKHMIKYINICADWGYPLDSLDFRYFIKNYLEKIGRTVLKFKDNLPGPDFLANFLKRHKNEITQRNCQNIKRNRAEVSPESIKDYFKELETSLSGIDPKNLINYDETNLCDDPGRKKILTKRGTKYPERVMNHSKASVSIMMSATAAGDILPPYVVYKAQNLYDTWTENGPPSTRYNRSQSGWFDANIFEDWIKTIILPYFRGKEGKKCLIGDNLSSHLSIDVIQMCQEENICFVFLPSNSTHLTQPLDVAYFRPMKIAWRNILLEWKKKDGKKESCVPKGCFPKLLKKLMEELHKNAKNNILTGFRKTGINPIDQNQVLNRLPVEDCEEEVEKSILDLLKELRYGTTTVKQSTRKRKLNVIAGRSVGDGTEGKNSRDYDEIEDYVDSEEGDVKNKKRKEANISTEISKKGKGKGKKSNKQNENNNKENVIDQNEKNTEETVEDYVDSEDGDCKNKKQKEANKGTEVSKKGKGKAKKSNKQNVNNAKENVIDQNEQTTEETGNNEENEKKYENVTLD</sequence>
<dbReference type="PANTHER" id="PTHR19303">
    <property type="entry name" value="TRANSPOSON"/>
    <property type="match status" value="1"/>
</dbReference>
<dbReference type="Pfam" id="PF03184">
    <property type="entry name" value="DDE_1"/>
    <property type="match status" value="1"/>
</dbReference>
<feature type="compositionally biased region" description="Basic and acidic residues" evidence="1">
    <location>
        <begin position="500"/>
        <end position="514"/>
    </location>
</feature>
<organism evidence="3 4">
    <name type="scientific">Parnassius mnemosyne</name>
    <name type="common">clouded apollo</name>
    <dbReference type="NCBI Taxonomy" id="213953"/>
    <lineage>
        <taxon>Eukaryota</taxon>
        <taxon>Metazoa</taxon>
        <taxon>Ecdysozoa</taxon>
        <taxon>Arthropoda</taxon>
        <taxon>Hexapoda</taxon>
        <taxon>Insecta</taxon>
        <taxon>Pterygota</taxon>
        <taxon>Neoptera</taxon>
        <taxon>Endopterygota</taxon>
        <taxon>Lepidoptera</taxon>
        <taxon>Glossata</taxon>
        <taxon>Ditrysia</taxon>
        <taxon>Papilionoidea</taxon>
        <taxon>Papilionidae</taxon>
        <taxon>Parnassiinae</taxon>
        <taxon>Parnassini</taxon>
        <taxon>Parnassius</taxon>
        <taxon>Driopa</taxon>
    </lineage>
</organism>
<dbReference type="AlphaFoldDB" id="A0AAV1LAQ2"/>
<comment type="caution">
    <text evidence="3">The sequence shown here is derived from an EMBL/GenBank/DDBJ whole genome shotgun (WGS) entry which is preliminary data.</text>
</comment>